<sequence length="356" mass="39866">MPAPLRDAAGEARAAAQDAGLRYVDDTVPGIVRRRNGARGFIYRDNGVRVRHAATLARIRSLALPPAYESVWICRDPRGHLQATGIDQRGRKQYRYHDAWIALRERDKYARLHAFGMALPRLRAKVARDLRGHPLARDTVLAAVVYLLDQTLVRVGTRRYARQNRSYGITTLQRRHMKLHGSRIRMQFTGKSGVQHDVLLSDTRVARIVRSCAELPGQQLFKYCDADGIAHEVGSTDVNAYLQSIMGSDFTAKDFRTWAGSVLALGYLRKRPGPPAHGRDAARTITAVIREVARQLRNTVAVCRKCYVHPAVLSAYSGGTLSACALHRRSGLRQDERRLLTLLGDWHASCENNSDN</sequence>
<gene>
    <name evidence="1" type="ORF">MW7_011150</name>
</gene>
<dbReference type="Proteomes" id="UP000004277">
    <property type="component" value="Unassembled WGS sequence"/>
</dbReference>
<comment type="caution">
    <text evidence="1">The sequence shown here is derived from an EMBL/GenBank/DDBJ whole genome shotgun (WGS) entry which is preliminary data.</text>
</comment>
<dbReference type="EMBL" id="AKCV02000020">
    <property type="protein sequence ID" value="TMS57715.1"/>
    <property type="molecule type" value="Genomic_DNA"/>
</dbReference>
<accession>A0ACD3SNG2</accession>
<proteinExistence type="predicted"/>
<name>A0ACD3SNG2_9BURK</name>
<evidence type="ECO:0000313" key="2">
    <source>
        <dbReference type="Proteomes" id="UP000004277"/>
    </source>
</evidence>
<evidence type="ECO:0000313" key="1">
    <source>
        <dbReference type="EMBL" id="TMS57715.1"/>
    </source>
</evidence>
<reference evidence="1" key="1">
    <citation type="submission" date="2019-05" db="EMBL/GenBank/DDBJ databases">
        <title>Revised genome assembly of Burkholderiaceae (previously Ralstonia) sp. PBA.</title>
        <authorList>
            <person name="Gan H.M."/>
        </authorList>
    </citation>
    <scope>NUCLEOTIDE SEQUENCE</scope>
    <source>
        <strain evidence="1">PBA</strain>
    </source>
</reference>
<organism evidence="1 2">
    <name type="scientific">Imbroritus primus</name>
    <dbReference type="NCBI Taxonomy" id="3058603"/>
    <lineage>
        <taxon>Bacteria</taxon>
        <taxon>Pseudomonadati</taxon>
        <taxon>Pseudomonadota</taxon>
        <taxon>Betaproteobacteria</taxon>
        <taxon>Burkholderiales</taxon>
        <taxon>Burkholderiaceae</taxon>
        <taxon>Imbroritus</taxon>
    </lineage>
</organism>
<keyword evidence="2" id="KW-1185">Reference proteome</keyword>
<protein>
    <submittedName>
        <fullName evidence="1">DNA topoisomerase IB</fullName>
    </submittedName>
</protein>